<dbReference type="PANTHER" id="PTHR37849:SF1">
    <property type="entry name" value="YALI0E11605P"/>
    <property type="match status" value="1"/>
</dbReference>
<dbReference type="Proteomes" id="UP000267821">
    <property type="component" value="Unassembled WGS sequence"/>
</dbReference>
<feature type="transmembrane region" description="Helical" evidence="1">
    <location>
        <begin position="6"/>
        <end position="28"/>
    </location>
</feature>
<dbReference type="EMBL" id="ML121577">
    <property type="protein sequence ID" value="RPB20127.1"/>
    <property type="molecule type" value="Genomic_DNA"/>
</dbReference>
<dbReference type="PANTHER" id="PTHR37849">
    <property type="entry name" value="YALI0E11605P"/>
    <property type="match status" value="1"/>
</dbReference>
<proteinExistence type="predicted"/>
<gene>
    <name evidence="2" type="ORF">L211DRAFT_792868</name>
</gene>
<keyword evidence="1" id="KW-0812">Transmembrane</keyword>
<dbReference type="InParanoid" id="A0A3N4LB60"/>
<accession>A0A3N4LB60</accession>
<reference evidence="2 3" key="1">
    <citation type="journal article" date="2018" name="Nat. Ecol. Evol.">
        <title>Pezizomycetes genomes reveal the molecular basis of ectomycorrhizal truffle lifestyle.</title>
        <authorList>
            <person name="Murat C."/>
            <person name="Payen T."/>
            <person name="Noel B."/>
            <person name="Kuo A."/>
            <person name="Morin E."/>
            <person name="Chen J."/>
            <person name="Kohler A."/>
            <person name="Krizsan K."/>
            <person name="Balestrini R."/>
            <person name="Da Silva C."/>
            <person name="Montanini B."/>
            <person name="Hainaut M."/>
            <person name="Levati E."/>
            <person name="Barry K.W."/>
            <person name="Belfiori B."/>
            <person name="Cichocki N."/>
            <person name="Clum A."/>
            <person name="Dockter R.B."/>
            <person name="Fauchery L."/>
            <person name="Guy J."/>
            <person name="Iotti M."/>
            <person name="Le Tacon F."/>
            <person name="Lindquist E.A."/>
            <person name="Lipzen A."/>
            <person name="Malagnac F."/>
            <person name="Mello A."/>
            <person name="Molinier V."/>
            <person name="Miyauchi S."/>
            <person name="Poulain J."/>
            <person name="Riccioni C."/>
            <person name="Rubini A."/>
            <person name="Sitrit Y."/>
            <person name="Splivallo R."/>
            <person name="Traeger S."/>
            <person name="Wang M."/>
            <person name="Zifcakova L."/>
            <person name="Wipf D."/>
            <person name="Zambonelli A."/>
            <person name="Paolocci F."/>
            <person name="Nowrousian M."/>
            <person name="Ottonello S."/>
            <person name="Baldrian P."/>
            <person name="Spatafora J.W."/>
            <person name="Henrissat B."/>
            <person name="Nagy L.G."/>
            <person name="Aury J.M."/>
            <person name="Wincker P."/>
            <person name="Grigoriev I.V."/>
            <person name="Bonfante P."/>
            <person name="Martin F.M."/>
        </authorList>
    </citation>
    <scope>NUCLEOTIDE SEQUENCE [LARGE SCALE GENOMIC DNA]</scope>
    <source>
        <strain evidence="2 3">ATCC MYA-4762</strain>
    </source>
</reference>
<dbReference type="STRING" id="1051890.A0A3N4LB60"/>
<evidence type="ECO:0000313" key="2">
    <source>
        <dbReference type="EMBL" id="RPB20127.1"/>
    </source>
</evidence>
<evidence type="ECO:0000313" key="3">
    <source>
        <dbReference type="Proteomes" id="UP000267821"/>
    </source>
</evidence>
<keyword evidence="3" id="KW-1185">Reference proteome</keyword>
<feature type="non-terminal residue" evidence="2">
    <location>
        <position position="1"/>
    </location>
</feature>
<keyword evidence="1" id="KW-0472">Membrane</keyword>
<name>A0A3N4LB60_9PEZI</name>
<dbReference type="OrthoDB" id="5331396at2759"/>
<evidence type="ECO:0000256" key="1">
    <source>
        <dbReference type="SAM" id="Phobius"/>
    </source>
</evidence>
<keyword evidence="1" id="KW-1133">Transmembrane helix</keyword>
<protein>
    <submittedName>
        <fullName evidence="2">Uncharacterized protein</fullName>
    </submittedName>
</protein>
<organism evidence="2 3">
    <name type="scientific">Terfezia boudieri ATCC MYA-4762</name>
    <dbReference type="NCBI Taxonomy" id="1051890"/>
    <lineage>
        <taxon>Eukaryota</taxon>
        <taxon>Fungi</taxon>
        <taxon>Dikarya</taxon>
        <taxon>Ascomycota</taxon>
        <taxon>Pezizomycotina</taxon>
        <taxon>Pezizomycetes</taxon>
        <taxon>Pezizales</taxon>
        <taxon>Pezizaceae</taxon>
        <taxon>Terfezia</taxon>
    </lineage>
</organism>
<dbReference type="AlphaFoldDB" id="A0A3N4LB60"/>
<sequence>KPFYLFFYSLYGFLAGCTLAGAGSYYYFLEEYRLANELLTEDVDALRASVLRIEQYVRGVEDKLADGSVIIKKK</sequence>